<proteinExistence type="predicted"/>
<feature type="compositionally biased region" description="Pro residues" evidence="1">
    <location>
        <begin position="113"/>
        <end position="123"/>
    </location>
</feature>
<feature type="region of interest" description="Disordered" evidence="1">
    <location>
        <begin position="113"/>
        <end position="137"/>
    </location>
</feature>
<dbReference type="AlphaFoldDB" id="A0A812STM5"/>
<keyword evidence="3" id="KW-1185">Reference proteome</keyword>
<organism evidence="2 3">
    <name type="scientific">Symbiodinium natans</name>
    <dbReference type="NCBI Taxonomy" id="878477"/>
    <lineage>
        <taxon>Eukaryota</taxon>
        <taxon>Sar</taxon>
        <taxon>Alveolata</taxon>
        <taxon>Dinophyceae</taxon>
        <taxon>Suessiales</taxon>
        <taxon>Symbiodiniaceae</taxon>
        <taxon>Symbiodinium</taxon>
    </lineage>
</organism>
<evidence type="ECO:0000313" key="3">
    <source>
        <dbReference type="Proteomes" id="UP000604046"/>
    </source>
</evidence>
<gene>
    <name evidence="2" type="ORF">SNAT2548_LOCUS28021</name>
</gene>
<sequence length="367" mass="40436">MFDGRRSVGTFHVDEGKRFLSYGWVQRGAQVQVDNGGVHFIDCSAISLSGVDNRAASRSAYEALGIQPTALQKRRFTASWRETLQWVEEAKGVMSVSGADQAWLTFRRHFPDPPAAAPPVRPPSPRRDQPSSPEGISENDLEELLVDVFDVVDDDGVSWDHLVSASMDAPVEDDTMEAWVQRLEVMRTAGCSDQSLNTAFEALEMLRIGLPKPDPGYVESVAVEEIILFAYTGVRLVIQAARSLGRAALRTFAQRAERAAERAALTKAAQRARVGSALKEDAYHRAVSFIMPQMIRNGKHFIFRSGDGTLKRLTQMLGEVNGKKGVFEVIVGRNGQIEHQMFRVGGAITGKPQGYGRTLTPVVTELH</sequence>
<protein>
    <submittedName>
        <fullName evidence="2">Uncharacterized protein</fullName>
    </submittedName>
</protein>
<accession>A0A812STM5</accession>
<evidence type="ECO:0000313" key="2">
    <source>
        <dbReference type="EMBL" id="CAE7500345.1"/>
    </source>
</evidence>
<name>A0A812STM5_9DINO</name>
<dbReference type="Proteomes" id="UP000604046">
    <property type="component" value="Unassembled WGS sequence"/>
</dbReference>
<evidence type="ECO:0000256" key="1">
    <source>
        <dbReference type="SAM" id="MobiDB-lite"/>
    </source>
</evidence>
<reference evidence="2" key="1">
    <citation type="submission" date="2021-02" db="EMBL/GenBank/DDBJ databases">
        <authorList>
            <person name="Dougan E. K."/>
            <person name="Rhodes N."/>
            <person name="Thang M."/>
            <person name="Chan C."/>
        </authorList>
    </citation>
    <scope>NUCLEOTIDE SEQUENCE</scope>
</reference>
<comment type="caution">
    <text evidence="2">The sequence shown here is derived from an EMBL/GenBank/DDBJ whole genome shotgun (WGS) entry which is preliminary data.</text>
</comment>
<dbReference type="EMBL" id="CAJNDS010002500">
    <property type="protein sequence ID" value="CAE7500345.1"/>
    <property type="molecule type" value="Genomic_DNA"/>
</dbReference>